<dbReference type="AlphaFoldDB" id="S9VC96"/>
<evidence type="ECO:0000256" key="8">
    <source>
        <dbReference type="ARBA" id="ARBA00022840"/>
    </source>
</evidence>
<dbReference type="PROSITE" id="PS00108">
    <property type="entry name" value="PROTEIN_KINASE_ST"/>
    <property type="match status" value="1"/>
</dbReference>
<dbReference type="Gene3D" id="1.25.10.10">
    <property type="entry name" value="Leucine-rich Repeat Variant"/>
    <property type="match status" value="1"/>
</dbReference>
<dbReference type="InterPro" id="IPR011009">
    <property type="entry name" value="Kinase-like_dom_sf"/>
</dbReference>
<evidence type="ECO:0000256" key="5">
    <source>
        <dbReference type="ARBA" id="ARBA00022679"/>
    </source>
</evidence>
<protein>
    <recommendedName>
        <fullName evidence="2">non-specific serine/threonine protein kinase</fullName>
        <ecNumber evidence="2">2.7.11.1</ecNumber>
    </recommendedName>
    <alternativeName>
        <fullName evidence="12">Fused homolog</fullName>
    </alternativeName>
</protein>
<dbReference type="SMART" id="SM00220">
    <property type="entry name" value="S_TKc"/>
    <property type="match status" value="1"/>
</dbReference>
<sequence>MENYTVVELIGEGSFGKVYKGRIKGSGQIVAMKFIVKKGKNEKELRNLRSEIEILTKLNHDNIITLFDSFETDLEFVVVMEYAQGELYEILEDDKRLPEDVVRKIAKQLVQALNYLHSNRIIHRDMKPQNILIGQNGAVKLADFGFARSMSYNTMVLTSIKGTPLYMAPELVQEQPYNHSADLWSLGCILYELYYGKPPFYTNNLYALINQIVRDPVQFEEPISSDFKSFLTKLLKKQVSQRLNWPHLLTDPFVTMTQDDLKWQHLIKEHDVRMKERLEELGCFRLRNVTRASAKSTDQVSTKAISLKQDEVFNSTTVEDLSSIHDAEVVEALNRLSGAAETATTQDDTTVLDRILPINLIPALLKLIDDKHSSDIVKRSLLLLSTLVFPEGGFIFPFPNQYPSRETITELQNHAKQQSDLLLRQQVALDLMQKPHVALSFMMDAIVQKHPIAEVCVKILYQCFRWEYSFGATVVQMREFPALWTALLESVSDADVTRGETSYQYAAILFHTVSIVIPHIKLVSPQNINPRKVQQLVTQGLSAMCYYDPRKRAPKEESVQMLNYAAAATLFVAFVHRELKDVVAFEADEVLMDGLCAIVEGVRQMQARPVEPRALGSSFGYPDYGLLDGVAHMLSLIFSDAKSQVYKEDPLRKKHTFLENDKKNLFQTALELLRDSDPKIELSPNGVQTALRSVQQVLQQQREQARSMTLLLDPVTPYTGEPPGSVHVISLICRNLNTDYLKQMYYWPECRGGGAIGVSSHLTIISQILTDAFRPTDGNSAVDETVIRDVQQIIYKERLMELLVMALDYTEIAFWGTPFAIIAKLANSSQHFAKAFVDGGGLDQNRIHRVLDVKKSSTGLIADGLNVLSQLARLSKDFYPALHNANLYDVFASLFQQHEKEIRGKMCTLVGNLCKHSPYFYEPLSKHKIVNGLVACCSDKDPLTQKFAAFAVGNAAFHSDYLYEDLKPAIPAVINLLSSSDEKTRQNAAGALSNFVRNGDQLVEKLAEYHAAEALLNMLKNDKLSLKTIIVITINSFCSYPIFRTKLLSLGLRQVIMQLEQDPAAGADSTIKKYLGRIKERIN</sequence>
<dbReference type="InterPro" id="IPR016024">
    <property type="entry name" value="ARM-type_fold"/>
</dbReference>
<dbReference type="EC" id="2.7.11.1" evidence="2"/>
<dbReference type="GO" id="GO:0005856">
    <property type="term" value="C:cytoskeleton"/>
    <property type="evidence" value="ECO:0007669"/>
    <property type="project" value="UniProtKB-SubCell"/>
</dbReference>
<dbReference type="InterPro" id="IPR011989">
    <property type="entry name" value="ARM-like"/>
</dbReference>
<dbReference type="InterPro" id="IPR017441">
    <property type="entry name" value="Protein_kinase_ATP_BS"/>
</dbReference>
<gene>
    <name evidence="16" type="ORF">STCU_08891</name>
</gene>
<dbReference type="FunFam" id="1.10.510.10:FF:000292">
    <property type="entry name" value="Serine/threonine-protein kinase 36"/>
    <property type="match status" value="1"/>
</dbReference>
<evidence type="ECO:0000256" key="14">
    <source>
        <dbReference type="PROSITE-ProRule" id="PRU10141"/>
    </source>
</evidence>
<evidence type="ECO:0000256" key="6">
    <source>
        <dbReference type="ARBA" id="ARBA00022741"/>
    </source>
</evidence>
<dbReference type="EMBL" id="ATMH01008891">
    <property type="protein sequence ID" value="EPY20670.1"/>
    <property type="molecule type" value="Genomic_DNA"/>
</dbReference>
<dbReference type="PANTHER" id="PTHR22983">
    <property type="entry name" value="PROTEIN KINASE RELATED"/>
    <property type="match status" value="1"/>
</dbReference>
<evidence type="ECO:0000256" key="1">
    <source>
        <dbReference type="ARBA" id="ARBA00004245"/>
    </source>
</evidence>
<dbReference type="GO" id="GO:0005524">
    <property type="term" value="F:ATP binding"/>
    <property type="evidence" value="ECO:0007669"/>
    <property type="project" value="UniProtKB-UniRule"/>
</dbReference>
<dbReference type="OrthoDB" id="266718at2759"/>
<dbReference type="InterPro" id="IPR000225">
    <property type="entry name" value="Armadillo"/>
</dbReference>
<keyword evidence="5" id="KW-0808">Transferase</keyword>
<dbReference type="GO" id="GO:0004674">
    <property type="term" value="F:protein serine/threonine kinase activity"/>
    <property type="evidence" value="ECO:0007669"/>
    <property type="project" value="UniProtKB-KW"/>
</dbReference>
<feature type="binding site" evidence="14">
    <location>
        <position position="38"/>
    </location>
    <ligand>
        <name>ATP</name>
        <dbReference type="ChEBI" id="CHEBI:30616"/>
    </ligand>
</feature>
<dbReference type="Pfam" id="PF13513">
    <property type="entry name" value="HEAT_EZ"/>
    <property type="match status" value="1"/>
</dbReference>
<evidence type="ECO:0000313" key="16">
    <source>
        <dbReference type="EMBL" id="EPY20670.1"/>
    </source>
</evidence>
<dbReference type="SUPFAM" id="SSF56112">
    <property type="entry name" value="Protein kinase-like (PK-like)"/>
    <property type="match status" value="1"/>
</dbReference>
<evidence type="ECO:0000256" key="13">
    <source>
        <dbReference type="PROSITE-ProRule" id="PRU00259"/>
    </source>
</evidence>
<evidence type="ECO:0000256" key="4">
    <source>
        <dbReference type="ARBA" id="ARBA00022527"/>
    </source>
</evidence>
<evidence type="ECO:0000313" key="17">
    <source>
        <dbReference type="Proteomes" id="UP000015354"/>
    </source>
</evidence>
<comment type="catalytic activity">
    <reaction evidence="11">
        <text>L-seryl-[protein] + ATP = O-phospho-L-seryl-[protein] + ADP + H(+)</text>
        <dbReference type="Rhea" id="RHEA:17989"/>
        <dbReference type="Rhea" id="RHEA-COMP:9863"/>
        <dbReference type="Rhea" id="RHEA-COMP:11604"/>
        <dbReference type="ChEBI" id="CHEBI:15378"/>
        <dbReference type="ChEBI" id="CHEBI:29999"/>
        <dbReference type="ChEBI" id="CHEBI:30616"/>
        <dbReference type="ChEBI" id="CHEBI:83421"/>
        <dbReference type="ChEBI" id="CHEBI:456216"/>
        <dbReference type="EC" id="2.7.11.1"/>
    </reaction>
</comment>
<keyword evidence="3" id="KW-0963">Cytoplasm</keyword>
<name>S9VC96_9TRYP</name>
<feature type="repeat" description="ARM" evidence="13">
    <location>
        <begin position="968"/>
        <end position="998"/>
    </location>
</feature>
<dbReference type="Proteomes" id="UP000015354">
    <property type="component" value="Unassembled WGS sequence"/>
</dbReference>
<comment type="catalytic activity">
    <reaction evidence="10">
        <text>L-threonyl-[protein] + ATP = O-phospho-L-threonyl-[protein] + ADP + H(+)</text>
        <dbReference type="Rhea" id="RHEA:46608"/>
        <dbReference type="Rhea" id="RHEA-COMP:11060"/>
        <dbReference type="Rhea" id="RHEA-COMP:11605"/>
        <dbReference type="ChEBI" id="CHEBI:15378"/>
        <dbReference type="ChEBI" id="CHEBI:30013"/>
        <dbReference type="ChEBI" id="CHEBI:30616"/>
        <dbReference type="ChEBI" id="CHEBI:61977"/>
        <dbReference type="ChEBI" id="CHEBI:456216"/>
        <dbReference type="EC" id="2.7.11.1"/>
    </reaction>
</comment>
<dbReference type="Pfam" id="PF00069">
    <property type="entry name" value="Pkinase"/>
    <property type="match status" value="1"/>
</dbReference>
<keyword evidence="7" id="KW-0418">Kinase</keyword>
<evidence type="ECO:0000259" key="15">
    <source>
        <dbReference type="PROSITE" id="PS50011"/>
    </source>
</evidence>
<dbReference type="SUPFAM" id="SSF48371">
    <property type="entry name" value="ARM repeat"/>
    <property type="match status" value="1"/>
</dbReference>
<proteinExistence type="predicted"/>
<dbReference type="InterPro" id="IPR008271">
    <property type="entry name" value="Ser/Thr_kinase_AS"/>
</dbReference>
<dbReference type="GO" id="GO:0005737">
    <property type="term" value="C:cytoplasm"/>
    <property type="evidence" value="ECO:0007669"/>
    <property type="project" value="TreeGrafter"/>
</dbReference>
<evidence type="ECO:0000256" key="10">
    <source>
        <dbReference type="ARBA" id="ARBA00047899"/>
    </source>
</evidence>
<dbReference type="PANTHER" id="PTHR22983:SF6">
    <property type="entry name" value="SERINE_THREONINE-PROTEIN KINASE 36"/>
    <property type="match status" value="1"/>
</dbReference>
<evidence type="ECO:0000256" key="2">
    <source>
        <dbReference type="ARBA" id="ARBA00012513"/>
    </source>
</evidence>
<comment type="caution">
    <text evidence="16">The sequence shown here is derived from an EMBL/GenBank/DDBJ whole genome shotgun (WGS) entry which is preliminary data.</text>
</comment>
<dbReference type="CDD" id="cd14002">
    <property type="entry name" value="STKc_STK36"/>
    <property type="match status" value="1"/>
</dbReference>
<dbReference type="PROSITE" id="PS00107">
    <property type="entry name" value="PROTEIN_KINASE_ATP"/>
    <property type="match status" value="1"/>
</dbReference>
<keyword evidence="9" id="KW-0206">Cytoskeleton</keyword>
<dbReference type="FunFam" id="3.30.200.20:FF:000042">
    <property type="entry name" value="Aurora kinase A"/>
    <property type="match status" value="1"/>
</dbReference>
<keyword evidence="4" id="KW-0723">Serine/threonine-protein kinase</keyword>
<evidence type="ECO:0000256" key="11">
    <source>
        <dbReference type="ARBA" id="ARBA00048679"/>
    </source>
</evidence>
<keyword evidence="17" id="KW-1185">Reference proteome</keyword>
<keyword evidence="8 14" id="KW-0067">ATP-binding</keyword>
<organism evidence="16 17">
    <name type="scientific">Strigomonas culicis</name>
    <dbReference type="NCBI Taxonomy" id="28005"/>
    <lineage>
        <taxon>Eukaryota</taxon>
        <taxon>Discoba</taxon>
        <taxon>Euglenozoa</taxon>
        <taxon>Kinetoplastea</taxon>
        <taxon>Metakinetoplastina</taxon>
        <taxon>Trypanosomatida</taxon>
        <taxon>Trypanosomatidae</taxon>
        <taxon>Strigomonadinae</taxon>
        <taxon>Strigomonas</taxon>
    </lineage>
</organism>
<feature type="domain" description="Protein kinase" evidence="15">
    <location>
        <begin position="4"/>
        <end position="254"/>
    </location>
</feature>
<evidence type="ECO:0000256" key="7">
    <source>
        <dbReference type="ARBA" id="ARBA00022777"/>
    </source>
</evidence>
<dbReference type="Gene3D" id="1.10.510.10">
    <property type="entry name" value="Transferase(Phosphotransferase) domain 1"/>
    <property type="match status" value="1"/>
</dbReference>
<keyword evidence="6 14" id="KW-0547">Nucleotide-binding</keyword>
<reference evidence="16 17" key="1">
    <citation type="journal article" date="2013" name="PLoS ONE">
        <title>Predicting the Proteins of Angomonas deanei, Strigomonas culicis and Their Respective Endosymbionts Reveals New Aspects of the Trypanosomatidae Family.</title>
        <authorList>
            <person name="Motta M.C."/>
            <person name="Martins A.C."/>
            <person name="de Souza S.S."/>
            <person name="Catta-Preta C.M."/>
            <person name="Silva R."/>
            <person name="Klein C.C."/>
            <person name="de Almeida L.G."/>
            <person name="de Lima Cunha O."/>
            <person name="Ciapina L.P."/>
            <person name="Brocchi M."/>
            <person name="Colabardini A.C."/>
            <person name="de Araujo Lima B."/>
            <person name="Machado C.R."/>
            <person name="de Almeida Soares C.M."/>
            <person name="Probst C.M."/>
            <person name="de Menezes C.B."/>
            <person name="Thompson C.E."/>
            <person name="Bartholomeu D.C."/>
            <person name="Gradia D.F."/>
            <person name="Pavoni D.P."/>
            <person name="Grisard E.C."/>
            <person name="Fantinatti-Garboggini F."/>
            <person name="Marchini F.K."/>
            <person name="Rodrigues-Luiz G.F."/>
            <person name="Wagner G."/>
            <person name="Goldman G.H."/>
            <person name="Fietto J.L."/>
            <person name="Elias M.C."/>
            <person name="Goldman M.H."/>
            <person name="Sagot M.F."/>
            <person name="Pereira M."/>
            <person name="Stoco P.H."/>
            <person name="de Mendonca-Neto R.P."/>
            <person name="Teixeira S.M."/>
            <person name="Maciel T.E."/>
            <person name="de Oliveira Mendes T.A."/>
            <person name="Urmenyi T.P."/>
            <person name="de Souza W."/>
            <person name="Schenkman S."/>
            <person name="de Vasconcelos A.T."/>
        </authorList>
    </citation>
    <scope>NUCLEOTIDE SEQUENCE [LARGE SCALE GENOMIC DNA]</scope>
</reference>
<evidence type="ECO:0000256" key="12">
    <source>
        <dbReference type="ARBA" id="ARBA00075375"/>
    </source>
</evidence>
<dbReference type="InterPro" id="IPR000719">
    <property type="entry name" value="Prot_kinase_dom"/>
</dbReference>
<dbReference type="PROSITE" id="PS50176">
    <property type="entry name" value="ARM_REPEAT"/>
    <property type="match status" value="1"/>
</dbReference>
<evidence type="ECO:0000256" key="3">
    <source>
        <dbReference type="ARBA" id="ARBA00022490"/>
    </source>
</evidence>
<dbReference type="PROSITE" id="PS50011">
    <property type="entry name" value="PROTEIN_KINASE_DOM"/>
    <property type="match status" value="1"/>
</dbReference>
<accession>S9VC96</accession>
<comment type="subcellular location">
    <subcellularLocation>
        <location evidence="1">Cytoplasm</location>
        <location evidence="1">Cytoskeleton</location>
    </subcellularLocation>
</comment>
<evidence type="ECO:0000256" key="9">
    <source>
        <dbReference type="ARBA" id="ARBA00023212"/>
    </source>
</evidence>